<dbReference type="GO" id="GO:0008270">
    <property type="term" value="F:zinc ion binding"/>
    <property type="evidence" value="ECO:0007669"/>
    <property type="project" value="InterPro"/>
</dbReference>
<evidence type="ECO:0000256" key="1">
    <source>
        <dbReference type="ARBA" id="ARBA00022723"/>
    </source>
</evidence>
<evidence type="ECO:0000313" key="5">
    <source>
        <dbReference type="EMBL" id="KAI9633949.1"/>
    </source>
</evidence>
<dbReference type="SUPFAM" id="SSF57701">
    <property type="entry name" value="Zn2/Cys6 DNA-binding domain"/>
    <property type="match status" value="1"/>
</dbReference>
<dbReference type="RefSeq" id="XP_052943726.1">
    <property type="nucleotide sequence ID" value="XM_053090189.1"/>
</dbReference>
<keyword evidence="2" id="KW-0539">Nucleus</keyword>
<feature type="compositionally biased region" description="Basic and acidic residues" evidence="3">
    <location>
        <begin position="199"/>
        <end position="214"/>
    </location>
</feature>
<dbReference type="SMART" id="SM00906">
    <property type="entry name" value="Fungal_trans"/>
    <property type="match status" value="1"/>
</dbReference>
<feature type="compositionally biased region" description="Polar residues" evidence="3">
    <location>
        <begin position="765"/>
        <end position="779"/>
    </location>
</feature>
<evidence type="ECO:0000256" key="3">
    <source>
        <dbReference type="SAM" id="MobiDB-lite"/>
    </source>
</evidence>
<feature type="compositionally biased region" description="Basic and acidic residues" evidence="3">
    <location>
        <begin position="803"/>
        <end position="816"/>
    </location>
</feature>
<feature type="compositionally biased region" description="Basic and acidic residues" evidence="3">
    <location>
        <begin position="1"/>
        <end position="10"/>
    </location>
</feature>
<dbReference type="SMART" id="SM00066">
    <property type="entry name" value="GAL4"/>
    <property type="match status" value="1"/>
</dbReference>
<dbReference type="InterPro" id="IPR050987">
    <property type="entry name" value="AtrR-like"/>
</dbReference>
<dbReference type="Pfam" id="PF04082">
    <property type="entry name" value="Fungal_trans"/>
    <property type="match status" value="1"/>
</dbReference>
<accession>A0AA38H741</accession>
<dbReference type="AlphaFoldDB" id="A0AA38H741"/>
<dbReference type="InterPro" id="IPR007219">
    <property type="entry name" value="XnlR_reg_dom"/>
</dbReference>
<dbReference type="PANTHER" id="PTHR46910">
    <property type="entry name" value="TRANSCRIPTION FACTOR PDR1"/>
    <property type="match status" value="1"/>
</dbReference>
<protein>
    <submittedName>
        <fullName evidence="5">Fungal-specific transcription factor domain-containing protein</fullName>
    </submittedName>
</protein>
<dbReference type="GO" id="GO:0003677">
    <property type="term" value="F:DNA binding"/>
    <property type="evidence" value="ECO:0007669"/>
    <property type="project" value="InterPro"/>
</dbReference>
<name>A0AA38H741_9TREE</name>
<dbReference type="PANTHER" id="PTHR46910:SF1">
    <property type="entry name" value="MISCELLANEOUS ZN(II)2CYS6 TRANSCRIPTION FACTOR (EUROFUNG)-RELATED"/>
    <property type="match status" value="1"/>
</dbReference>
<feature type="domain" description="Zn(2)-C6 fungal-type" evidence="4">
    <location>
        <begin position="67"/>
        <end position="110"/>
    </location>
</feature>
<feature type="region of interest" description="Disordered" evidence="3">
    <location>
        <begin position="352"/>
        <end position="371"/>
    </location>
</feature>
<dbReference type="EMBL" id="JAKWFO010000008">
    <property type="protein sequence ID" value="KAI9633949.1"/>
    <property type="molecule type" value="Genomic_DNA"/>
</dbReference>
<keyword evidence="6" id="KW-1185">Reference proteome</keyword>
<dbReference type="PROSITE" id="PS50048">
    <property type="entry name" value="ZN2_CY6_FUNGAL_2"/>
    <property type="match status" value="1"/>
</dbReference>
<dbReference type="GeneID" id="77729394"/>
<dbReference type="Proteomes" id="UP001164286">
    <property type="component" value="Unassembled WGS sequence"/>
</dbReference>
<keyword evidence="1" id="KW-0479">Metal-binding</keyword>
<gene>
    <name evidence="5" type="ORF">MKK02DRAFT_38619</name>
</gene>
<evidence type="ECO:0000259" key="4">
    <source>
        <dbReference type="PROSITE" id="PS50048"/>
    </source>
</evidence>
<comment type="caution">
    <text evidence="5">The sequence shown here is derived from an EMBL/GenBank/DDBJ whole genome shotgun (WGS) entry which is preliminary data.</text>
</comment>
<proteinExistence type="predicted"/>
<feature type="region of interest" description="Disordered" evidence="3">
    <location>
        <begin position="722"/>
        <end position="838"/>
    </location>
</feature>
<dbReference type="GO" id="GO:0000981">
    <property type="term" value="F:DNA-binding transcription factor activity, RNA polymerase II-specific"/>
    <property type="evidence" value="ECO:0007669"/>
    <property type="project" value="InterPro"/>
</dbReference>
<dbReference type="CDD" id="cd00067">
    <property type="entry name" value="GAL4"/>
    <property type="match status" value="1"/>
</dbReference>
<feature type="region of interest" description="Disordered" evidence="3">
    <location>
        <begin position="164"/>
        <end position="214"/>
    </location>
</feature>
<evidence type="ECO:0000313" key="6">
    <source>
        <dbReference type="Proteomes" id="UP001164286"/>
    </source>
</evidence>
<reference evidence="5" key="1">
    <citation type="journal article" date="2022" name="G3 (Bethesda)">
        <title>High quality genome of the basidiomycete yeast Dioszegia hungarica PDD-24b-2 isolated from cloud water.</title>
        <authorList>
            <person name="Jarrige D."/>
            <person name="Haridas S."/>
            <person name="Bleykasten-Grosshans C."/>
            <person name="Joly M."/>
            <person name="Nadalig T."/>
            <person name="Sancelme M."/>
            <person name="Vuilleumier S."/>
            <person name="Grigoriev I.V."/>
            <person name="Amato P."/>
            <person name="Bringel F."/>
        </authorList>
    </citation>
    <scope>NUCLEOTIDE SEQUENCE</scope>
    <source>
        <strain evidence="5">PDD-24b-2</strain>
    </source>
</reference>
<dbReference type="InterPro" id="IPR036864">
    <property type="entry name" value="Zn2-C6_fun-type_DNA-bd_sf"/>
</dbReference>
<feature type="region of interest" description="Disordered" evidence="3">
    <location>
        <begin position="228"/>
        <end position="255"/>
    </location>
</feature>
<feature type="compositionally biased region" description="Acidic residues" evidence="3">
    <location>
        <begin position="185"/>
        <end position="198"/>
    </location>
</feature>
<evidence type="ECO:0000256" key="2">
    <source>
        <dbReference type="ARBA" id="ARBA00023242"/>
    </source>
</evidence>
<organism evidence="5 6">
    <name type="scientific">Dioszegia hungarica</name>
    <dbReference type="NCBI Taxonomy" id="4972"/>
    <lineage>
        <taxon>Eukaryota</taxon>
        <taxon>Fungi</taxon>
        <taxon>Dikarya</taxon>
        <taxon>Basidiomycota</taxon>
        <taxon>Agaricomycotina</taxon>
        <taxon>Tremellomycetes</taxon>
        <taxon>Tremellales</taxon>
        <taxon>Bulleribasidiaceae</taxon>
        <taxon>Dioszegia</taxon>
    </lineage>
</organism>
<dbReference type="GO" id="GO:0006351">
    <property type="term" value="P:DNA-templated transcription"/>
    <property type="evidence" value="ECO:0007669"/>
    <property type="project" value="InterPro"/>
</dbReference>
<dbReference type="Gene3D" id="4.10.240.10">
    <property type="entry name" value="Zn(2)-C6 fungal-type DNA-binding domain"/>
    <property type="match status" value="1"/>
</dbReference>
<dbReference type="CDD" id="cd12148">
    <property type="entry name" value="fungal_TF_MHR"/>
    <property type="match status" value="1"/>
</dbReference>
<dbReference type="InterPro" id="IPR001138">
    <property type="entry name" value="Zn2Cys6_DnaBD"/>
</dbReference>
<feature type="region of interest" description="Disordered" evidence="3">
    <location>
        <begin position="1"/>
        <end position="59"/>
    </location>
</feature>
<feature type="compositionally biased region" description="Basic and acidic residues" evidence="3">
    <location>
        <begin position="722"/>
        <end position="735"/>
    </location>
</feature>
<sequence>MDPRTFDPRRGAPFSSGSLPGPSVLQLPAAPKKKRASQSAPTHAAIESSPPGFDGPPDLTKVRAYAACKSCRLKKIKCLPGPSAPSKGGDANGPPGPCQQCTQASLECTYPPTRDRAAYSRQYVQNLESRVQALEVVNARLLPMLDAFERGEGMELKVMQNGEGAGERYGYPHQEPTGYHPAQADDGDDDPDADGDEFDHEHNNGQMTQDERGNYRWIGASNTLSLLDSFNPTSPHQRPEPLPGRQPTSGDNPYFAPVAGSGVINVLPTVDEVVYPEARAAEEMIDAYFREIHPILPIMIEREFREAYAALMQRRSAGVLEKSGMFVSMVFAIFALGERVIVTSRAWKREKQKQKASPGDEAKRESDEETVLPGEAEAGVIWYERSQILRYTSITDISLNQIQALILMAAFQASVNAMPMSWLLCGIALRMAQDLGLHRSAARLKLSFADKQVRSRCWWSAYGLDRMVSLTLGRPPGVDDLDIDVPYPAELDDDTLLSLSASGESSAGHSPVPAESQPSTMSGFVALTKLCKISGKISHILYRPSQGRSADDPGFLSAQQTSIDKLDKALRDWLAHEVSPKYKDQSQDSAIQLVSAALSNTYFACLITLHRNFLPPSLDSGRPRPLPSSTSLSHCVAAARSVIHIAAQSRVLLPPSHHLAVFCQYLWSAAVMLLLCEVQAKDQVVVDAVGPQVDSCRRSLKALEPVWPGAKKLKELLDEAERRGKEVVKSGMDRSSKKRRKSSHPEGGSSSKRPSLHPAGDKRYFSSTGYGSPPITSASAPWGALQAQRSPMSARPGSAHAYETSDTRTALPERSRSYQNRPGSAGISYPHQPQSQSGYTTISPTDFLQPVNYTFDVGGVDFDGLEMLQGFNNDFASLWQTVIPDTSFTSNPMPSAGPSQQPQMSLLSDAGPTIGAVAGQGQTVPSTPNLADGNSGWVQSSPQVGTGTGTGYTMGQGQQGNEFGVLTDLGTSEFWSQIAAAGQDWGADPNLPFNF</sequence>